<dbReference type="SUPFAM" id="SSF55729">
    <property type="entry name" value="Acyl-CoA N-acyltransferases (Nat)"/>
    <property type="match status" value="1"/>
</dbReference>
<dbReference type="PANTHER" id="PTHR42791">
    <property type="entry name" value="GNAT FAMILY ACETYLTRANSFERASE"/>
    <property type="match status" value="1"/>
</dbReference>
<dbReference type="PANTHER" id="PTHR42791:SF2">
    <property type="entry name" value="N-ACETYLTRANSFERASE DOMAIN-CONTAINING PROTEIN"/>
    <property type="match status" value="1"/>
</dbReference>
<comment type="caution">
    <text evidence="2">The sequence shown here is derived from an EMBL/GenBank/DDBJ whole genome shotgun (WGS) entry which is preliminary data.</text>
</comment>
<dbReference type="InterPro" id="IPR016181">
    <property type="entry name" value="Acyl_CoA_acyltransferase"/>
</dbReference>
<evidence type="ECO:0008006" key="4">
    <source>
        <dbReference type="Google" id="ProtNLM"/>
    </source>
</evidence>
<dbReference type="AlphaFoldDB" id="A0A9P9IEI2"/>
<gene>
    <name evidence="2" type="ORF">B0J11DRAFT_103544</name>
</gene>
<protein>
    <recommendedName>
        <fullName evidence="4">N-acetyltransferase domain-containing protein</fullName>
    </recommendedName>
</protein>
<reference evidence="2" key="1">
    <citation type="journal article" date="2021" name="Nat. Commun.">
        <title>Genetic determinants of endophytism in the Arabidopsis root mycobiome.</title>
        <authorList>
            <person name="Mesny F."/>
            <person name="Miyauchi S."/>
            <person name="Thiergart T."/>
            <person name="Pickel B."/>
            <person name="Atanasova L."/>
            <person name="Karlsson M."/>
            <person name="Huettel B."/>
            <person name="Barry K.W."/>
            <person name="Haridas S."/>
            <person name="Chen C."/>
            <person name="Bauer D."/>
            <person name="Andreopoulos W."/>
            <person name="Pangilinan J."/>
            <person name="LaButti K."/>
            <person name="Riley R."/>
            <person name="Lipzen A."/>
            <person name="Clum A."/>
            <person name="Drula E."/>
            <person name="Henrissat B."/>
            <person name="Kohler A."/>
            <person name="Grigoriev I.V."/>
            <person name="Martin F.M."/>
            <person name="Hacquard S."/>
        </authorList>
    </citation>
    <scope>NUCLEOTIDE SEQUENCE</scope>
    <source>
        <strain evidence="2">MPI-CAGE-CH-0243</strain>
    </source>
</reference>
<dbReference type="InterPro" id="IPR052523">
    <property type="entry name" value="Trichothecene_AcTrans"/>
</dbReference>
<evidence type="ECO:0000256" key="1">
    <source>
        <dbReference type="SAM" id="MobiDB-lite"/>
    </source>
</evidence>
<feature type="compositionally biased region" description="Polar residues" evidence="1">
    <location>
        <begin position="263"/>
        <end position="274"/>
    </location>
</feature>
<dbReference type="OrthoDB" id="4738875at2759"/>
<keyword evidence="3" id="KW-1185">Reference proteome</keyword>
<feature type="region of interest" description="Disordered" evidence="1">
    <location>
        <begin position="258"/>
        <end position="281"/>
    </location>
</feature>
<evidence type="ECO:0000313" key="2">
    <source>
        <dbReference type="EMBL" id="KAH7116897.1"/>
    </source>
</evidence>
<name>A0A9P9IEI2_9PLEO</name>
<accession>A0A9P9IEI2</accession>
<dbReference type="Proteomes" id="UP000700596">
    <property type="component" value="Unassembled WGS sequence"/>
</dbReference>
<evidence type="ECO:0000313" key="3">
    <source>
        <dbReference type="Proteomes" id="UP000700596"/>
    </source>
</evidence>
<dbReference type="Gene3D" id="3.40.630.30">
    <property type="match status" value="1"/>
</dbReference>
<sequence>MSSHSIHPAFDHVRLATLSDLPRIATVAAAGFFHSPTFQFQRPYYAQFVEDTLSSYWKEYHQEIQDAAVVVLVVEDLWDDSEHDSAYEALRTSPSYCARNGSQGRVVVGVCSIDLKPGSWRIGRFQPQINEELLQLYSAPNGLIRDMSPVAIKIYGEATAPAKAKYLAGNMRLSTLAVHPAYWQRGHATRLVSWCTSLADMDDVPIGVSAAPMGAAVAAKAGFEERETVRIRRSEVPAVPVPPNDAMVGDVELWIAIRPPSHSPSDSGTVSSESPVGDLKP</sequence>
<dbReference type="EMBL" id="JAGMWT010000014">
    <property type="protein sequence ID" value="KAH7116897.1"/>
    <property type="molecule type" value="Genomic_DNA"/>
</dbReference>
<proteinExistence type="predicted"/>
<organism evidence="2 3">
    <name type="scientific">Dendryphion nanum</name>
    <dbReference type="NCBI Taxonomy" id="256645"/>
    <lineage>
        <taxon>Eukaryota</taxon>
        <taxon>Fungi</taxon>
        <taxon>Dikarya</taxon>
        <taxon>Ascomycota</taxon>
        <taxon>Pezizomycotina</taxon>
        <taxon>Dothideomycetes</taxon>
        <taxon>Pleosporomycetidae</taxon>
        <taxon>Pleosporales</taxon>
        <taxon>Torulaceae</taxon>
        <taxon>Dendryphion</taxon>
    </lineage>
</organism>